<dbReference type="AlphaFoldDB" id="A0A7R9AGF3"/>
<feature type="transmembrane region" description="Helical" evidence="10">
    <location>
        <begin position="26"/>
        <end position="47"/>
    </location>
</feature>
<feature type="compositionally biased region" description="Basic and acidic residues" evidence="9">
    <location>
        <begin position="499"/>
        <end position="508"/>
    </location>
</feature>
<name>A0A7R9AGF3_9CRUS</name>
<evidence type="ECO:0000256" key="4">
    <source>
        <dbReference type="ARBA" id="ARBA00022989"/>
    </source>
</evidence>
<feature type="region of interest" description="Disordered" evidence="9">
    <location>
        <begin position="342"/>
        <end position="371"/>
    </location>
</feature>
<comment type="subcellular location">
    <subcellularLocation>
        <location evidence="1">Membrane</location>
        <topology evidence="1">Multi-pass membrane protein</topology>
    </subcellularLocation>
</comment>
<proteinExistence type="inferred from homology"/>
<gene>
    <name evidence="12" type="ORF">DSTB1V02_LOCUS13323</name>
</gene>
<evidence type="ECO:0000256" key="6">
    <source>
        <dbReference type="ARBA" id="ARBA00023136"/>
    </source>
</evidence>
<reference evidence="12" key="1">
    <citation type="submission" date="2020-11" db="EMBL/GenBank/DDBJ databases">
        <authorList>
            <person name="Tran Van P."/>
        </authorList>
    </citation>
    <scope>NUCLEOTIDE SEQUENCE</scope>
</reference>
<keyword evidence="7" id="KW-0675">Receptor</keyword>
<keyword evidence="13" id="KW-1185">Reference proteome</keyword>
<dbReference type="Gene3D" id="1.20.1070.10">
    <property type="entry name" value="Rhodopsin 7-helix transmembrane proteins"/>
    <property type="match status" value="1"/>
</dbReference>
<keyword evidence="4 10" id="KW-1133">Transmembrane helix</keyword>
<dbReference type="PRINTS" id="PR00237">
    <property type="entry name" value="GPCRRHODOPSN"/>
</dbReference>
<dbReference type="PANTHER" id="PTHR45695">
    <property type="entry name" value="LEUCOKININ RECEPTOR-RELATED"/>
    <property type="match status" value="1"/>
</dbReference>
<evidence type="ECO:0000256" key="10">
    <source>
        <dbReference type="SAM" id="Phobius"/>
    </source>
</evidence>
<dbReference type="Pfam" id="PF00001">
    <property type="entry name" value="7tm_1"/>
    <property type="match status" value="1"/>
</dbReference>
<dbReference type="SMART" id="SM01381">
    <property type="entry name" value="7TM_GPCR_Srsx"/>
    <property type="match status" value="1"/>
</dbReference>
<feature type="domain" description="G-protein coupled receptors family 1 profile" evidence="11">
    <location>
        <begin position="38"/>
        <end position="296"/>
    </location>
</feature>
<evidence type="ECO:0000256" key="9">
    <source>
        <dbReference type="SAM" id="MobiDB-lite"/>
    </source>
</evidence>
<evidence type="ECO:0000256" key="2">
    <source>
        <dbReference type="ARBA" id="ARBA00010663"/>
    </source>
</evidence>
<feature type="transmembrane region" description="Helical" evidence="10">
    <location>
        <begin position="59"/>
        <end position="80"/>
    </location>
</feature>
<feature type="transmembrane region" description="Helical" evidence="10">
    <location>
        <begin position="236"/>
        <end position="259"/>
    </location>
</feature>
<feature type="non-terminal residue" evidence="12">
    <location>
        <position position="664"/>
    </location>
</feature>
<feature type="transmembrane region" description="Helical" evidence="10">
    <location>
        <begin position="137"/>
        <end position="157"/>
    </location>
</feature>
<dbReference type="PROSITE" id="PS50262">
    <property type="entry name" value="G_PROTEIN_RECEP_F1_2"/>
    <property type="match status" value="1"/>
</dbReference>
<dbReference type="OrthoDB" id="9946013at2759"/>
<dbReference type="GO" id="GO:0005886">
    <property type="term" value="C:plasma membrane"/>
    <property type="evidence" value="ECO:0007669"/>
    <property type="project" value="TreeGrafter"/>
</dbReference>
<feature type="compositionally biased region" description="Basic and acidic residues" evidence="9">
    <location>
        <begin position="478"/>
        <end position="492"/>
    </location>
</feature>
<evidence type="ECO:0000256" key="3">
    <source>
        <dbReference type="ARBA" id="ARBA00022692"/>
    </source>
</evidence>
<dbReference type="PANTHER" id="PTHR45695:SF9">
    <property type="entry name" value="LEUCOKININ RECEPTOR"/>
    <property type="match status" value="1"/>
</dbReference>
<dbReference type="SUPFAM" id="SSF81321">
    <property type="entry name" value="Family A G protein-coupled receptor-like"/>
    <property type="match status" value="1"/>
</dbReference>
<feature type="compositionally biased region" description="Basic and acidic residues" evidence="9">
    <location>
        <begin position="532"/>
        <end position="544"/>
    </location>
</feature>
<protein>
    <recommendedName>
        <fullName evidence="11">G-protein coupled receptors family 1 profile domain-containing protein</fullName>
    </recommendedName>
</protein>
<dbReference type="GO" id="GO:0004930">
    <property type="term" value="F:G protein-coupled receptor activity"/>
    <property type="evidence" value="ECO:0007669"/>
    <property type="project" value="UniProtKB-KW"/>
</dbReference>
<dbReference type="Proteomes" id="UP000677054">
    <property type="component" value="Unassembled WGS sequence"/>
</dbReference>
<dbReference type="EMBL" id="CAJPEV010006131">
    <property type="protein sequence ID" value="CAG0903866.1"/>
    <property type="molecule type" value="Genomic_DNA"/>
</dbReference>
<feature type="transmembrane region" description="Helical" evidence="10">
    <location>
        <begin position="185"/>
        <end position="209"/>
    </location>
</feature>
<feature type="transmembrane region" description="Helical" evidence="10">
    <location>
        <begin position="100"/>
        <end position="125"/>
    </location>
</feature>
<feature type="region of interest" description="Disordered" evidence="9">
    <location>
        <begin position="477"/>
        <end position="574"/>
    </location>
</feature>
<evidence type="ECO:0000256" key="8">
    <source>
        <dbReference type="ARBA" id="ARBA00023224"/>
    </source>
</evidence>
<sequence length="664" mass="76122">FGKWNFSDAQELWLRKPDWEVGVKSAVISIIMALGILGNGAVIYIILSNPPMKRSPTNMFILNMCIADLLLLVIYPVFFLLEDFYQAYPLGYIGCKLQGFTYLILRLVEAFTLTVISIDRLLAVIHPLRPPIKRRTAIILSSAIWVCAGGTSTPLVVSRDYLYRQWKDFTEITCEESKEIGKPFWLYMLIFLVWIPTACMIVSYSWIFFKLKVYEKRVSGDENPVRTRQKRQIVRMLFVVLLVFTLTWLPFQVLILFRFFALDSFQKDSVGEWYVIARFLSRTLSLCSSALNPVVYGLAFDNFRKAFRISFPCFFSEQKYEYVRSGQLWSRRKILVLPAEQGQKPLPDRSPTAIPGRTSRPTPGRSASSNRMTAFVNPIAEMPDVRPREQRLWRNNANATLSSSHPNDTCYFLEDQLRHLAPKQKAGDTSKASTRYSCVTTPTFAVFELDRWKRKSFEYLADKFSLDLQEPRAVFHRPPRDEARRPDVRLTSDDLNELPSDHVARRASLEGQNEPYGDQPEADKSTGFLARVELHDPPPDDLARHHSGHQRPRCDNLLRPNTNRQRPTDSRSPDEVLLLPASLEPESLELASLEPASLNLSRSCDHLPRTEGTTQPLIRRSSVTERSQAVEPFCRGCRPHIRLHFGSCPVSAYSYSEGELVQLI</sequence>
<keyword evidence="5" id="KW-0297">G-protein coupled receptor</keyword>
<evidence type="ECO:0000256" key="7">
    <source>
        <dbReference type="ARBA" id="ARBA00023170"/>
    </source>
</evidence>
<evidence type="ECO:0000256" key="1">
    <source>
        <dbReference type="ARBA" id="ARBA00004141"/>
    </source>
</evidence>
<dbReference type="EMBL" id="LR905648">
    <property type="protein sequence ID" value="CAD7253575.1"/>
    <property type="molecule type" value="Genomic_DNA"/>
</dbReference>
<evidence type="ECO:0000259" key="11">
    <source>
        <dbReference type="PROSITE" id="PS50262"/>
    </source>
</evidence>
<feature type="compositionally biased region" description="Polar residues" evidence="9">
    <location>
        <begin position="359"/>
        <end position="371"/>
    </location>
</feature>
<comment type="similarity">
    <text evidence="2">Belongs to the G-protein coupled receptor 1 family.</text>
</comment>
<keyword evidence="6 10" id="KW-0472">Membrane</keyword>
<keyword evidence="8" id="KW-0807">Transducer</keyword>
<evidence type="ECO:0000313" key="13">
    <source>
        <dbReference type="Proteomes" id="UP000677054"/>
    </source>
</evidence>
<evidence type="ECO:0000256" key="5">
    <source>
        <dbReference type="ARBA" id="ARBA00023040"/>
    </source>
</evidence>
<dbReference type="InterPro" id="IPR017452">
    <property type="entry name" value="GPCR_Rhodpsn_7TM"/>
</dbReference>
<organism evidence="12">
    <name type="scientific">Darwinula stevensoni</name>
    <dbReference type="NCBI Taxonomy" id="69355"/>
    <lineage>
        <taxon>Eukaryota</taxon>
        <taxon>Metazoa</taxon>
        <taxon>Ecdysozoa</taxon>
        <taxon>Arthropoda</taxon>
        <taxon>Crustacea</taxon>
        <taxon>Oligostraca</taxon>
        <taxon>Ostracoda</taxon>
        <taxon>Podocopa</taxon>
        <taxon>Podocopida</taxon>
        <taxon>Darwinulocopina</taxon>
        <taxon>Darwinuloidea</taxon>
        <taxon>Darwinulidae</taxon>
        <taxon>Darwinula</taxon>
    </lineage>
</organism>
<dbReference type="InterPro" id="IPR000276">
    <property type="entry name" value="GPCR_Rhodpsn"/>
</dbReference>
<evidence type="ECO:0000313" key="12">
    <source>
        <dbReference type="EMBL" id="CAD7253575.1"/>
    </source>
</evidence>
<accession>A0A7R9AGF3</accession>
<keyword evidence="3 10" id="KW-0812">Transmembrane</keyword>